<keyword evidence="3" id="KW-1185">Reference proteome</keyword>
<feature type="signal peptide" evidence="1">
    <location>
        <begin position="1"/>
        <end position="24"/>
    </location>
</feature>
<dbReference type="AlphaFoldDB" id="A0A2R6X2C4"/>
<evidence type="ECO:0000313" key="2">
    <source>
        <dbReference type="EMBL" id="PTQ40216.1"/>
    </source>
</evidence>
<reference evidence="3" key="1">
    <citation type="journal article" date="2017" name="Cell">
        <title>Insights into land plant evolution garnered from the Marchantia polymorpha genome.</title>
        <authorList>
            <person name="Bowman J.L."/>
            <person name="Kohchi T."/>
            <person name="Yamato K.T."/>
            <person name="Jenkins J."/>
            <person name="Shu S."/>
            <person name="Ishizaki K."/>
            <person name="Yamaoka S."/>
            <person name="Nishihama R."/>
            <person name="Nakamura Y."/>
            <person name="Berger F."/>
            <person name="Adam C."/>
            <person name="Aki S.S."/>
            <person name="Althoff F."/>
            <person name="Araki T."/>
            <person name="Arteaga-Vazquez M.A."/>
            <person name="Balasubrmanian S."/>
            <person name="Barry K."/>
            <person name="Bauer D."/>
            <person name="Boehm C.R."/>
            <person name="Briginshaw L."/>
            <person name="Caballero-Perez J."/>
            <person name="Catarino B."/>
            <person name="Chen F."/>
            <person name="Chiyoda S."/>
            <person name="Chovatia M."/>
            <person name="Davies K.M."/>
            <person name="Delmans M."/>
            <person name="Demura T."/>
            <person name="Dierschke T."/>
            <person name="Dolan L."/>
            <person name="Dorantes-Acosta A.E."/>
            <person name="Eklund D.M."/>
            <person name="Florent S.N."/>
            <person name="Flores-Sandoval E."/>
            <person name="Fujiyama A."/>
            <person name="Fukuzawa H."/>
            <person name="Galik B."/>
            <person name="Grimanelli D."/>
            <person name="Grimwood J."/>
            <person name="Grossniklaus U."/>
            <person name="Hamada T."/>
            <person name="Haseloff J."/>
            <person name="Hetherington A.J."/>
            <person name="Higo A."/>
            <person name="Hirakawa Y."/>
            <person name="Hundley H.N."/>
            <person name="Ikeda Y."/>
            <person name="Inoue K."/>
            <person name="Inoue S.I."/>
            <person name="Ishida S."/>
            <person name="Jia Q."/>
            <person name="Kakita M."/>
            <person name="Kanazawa T."/>
            <person name="Kawai Y."/>
            <person name="Kawashima T."/>
            <person name="Kennedy M."/>
            <person name="Kinose K."/>
            <person name="Kinoshita T."/>
            <person name="Kohara Y."/>
            <person name="Koide E."/>
            <person name="Komatsu K."/>
            <person name="Kopischke S."/>
            <person name="Kubo M."/>
            <person name="Kyozuka J."/>
            <person name="Lagercrantz U."/>
            <person name="Lin S.S."/>
            <person name="Lindquist E."/>
            <person name="Lipzen A.M."/>
            <person name="Lu C.W."/>
            <person name="De Luna E."/>
            <person name="Martienssen R.A."/>
            <person name="Minamino N."/>
            <person name="Mizutani M."/>
            <person name="Mizutani M."/>
            <person name="Mochizuki N."/>
            <person name="Monte I."/>
            <person name="Mosher R."/>
            <person name="Nagasaki H."/>
            <person name="Nakagami H."/>
            <person name="Naramoto S."/>
            <person name="Nishitani K."/>
            <person name="Ohtani M."/>
            <person name="Okamoto T."/>
            <person name="Okumura M."/>
            <person name="Phillips J."/>
            <person name="Pollak B."/>
            <person name="Reinders A."/>
            <person name="Rovekamp M."/>
            <person name="Sano R."/>
            <person name="Sawa S."/>
            <person name="Schmid M.W."/>
            <person name="Shirakawa M."/>
            <person name="Solano R."/>
            <person name="Spunde A."/>
            <person name="Suetsugu N."/>
            <person name="Sugano S."/>
            <person name="Sugiyama A."/>
            <person name="Sun R."/>
            <person name="Suzuki Y."/>
            <person name="Takenaka M."/>
            <person name="Takezawa D."/>
            <person name="Tomogane H."/>
            <person name="Tsuzuki M."/>
            <person name="Ueda T."/>
            <person name="Umeda M."/>
            <person name="Ward J.M."/>
            <person name="Watanabe Y."/>
            <person name="Yazaki K."/>
            <person name="Yokoyama R."/>
            <person name="Yoshitake Y."/>
            <person name="Yotsui I."/>
            <person name="Zachgo S."/>
            <person name="Schmutz J."/>
        </authorList>
    </citation>
    <scope>NUCLEOTIDE SEQUENCE [LARGE SCALE GENOMIC DNA]</scope>
    <source>
        <strain evidence="3">Tak-1</strain>
    </source>
</reference>
<keyword evidence="1" id="KW-0732">Signal</keyword>
<dbReference type="Gramene" id="Mp4g18040.1">
    <property type="protein sequence ID" value="Mp4g18040.1.cds1"/>
    <property type="gene ID" value="Mp4g18040"/>
</dbReference>
<organism evidence="2 3">
    <name type="scientific">Marchantia polymorpha</name>
    <name type="common">Common liverwort</name>
    <name type="synonym">Marchantia aquatica</name>
    <dbReference type="NCBI Taxonomy" id="3197"/>
    <lineage>
        <taxon>Eukaryota</taxon>
        <taxon>Viridiplantae</taxon>
        <taxon>Streptophyta</taxon>
        <taxon>Embryophyta</taxon>
        <taxon>Marchantiophyta</taxon>
        <taxon>Marchantiopsida</taxon>
        <taxon>Marchantiidae</taxon>
        <taxon>Marchantiales</taxon>
        <taxon>Marchantiaceae</taxon>
        <taxon>Marchantia</taxon>
    </lineage>
</organism>
<evidence type="ECO:0000313" key="3">
    <source>
        <dbReference type="Proteomes" id="UP000244005"/>
    </source>
</evidence>
<sequence length="87" mass="9917">MAALQMRRCIAFSVVVVFIVQTHTLEEDEGPCILSPQQCGMKDDDFHVIFNTCQGSKQHLIFQSLVTLIHLWKQVIFSYIFLAIGCN</sequence>
<feature type="chain" id="PRO_5015317814" evidence="1">
    <location>
        <begin position="25"/>
        <end position="87"/>
    </location>
</feature>
<accession>A0A2R6X2C4</accession>
<evidence type="ECO:0000256" key="1">
    <source>
        <dbReference type="SAM" id="SignalP"/>
    </source>
</evidence>
<protein>
    <submittedName>
        <fullName evidence="2">Uncharacterized protein</fullName>
    </submittedName>
</protein>
<gene>
    <name evidence="2" type="ORF">MARPO_0041s0085</name>
</gene>
<name>A0A2R6X2C4_MARPO</name>
<dbReference type="EMBL" id="KZ772713">
    <property type="protein sequence ID" value="PTQ40216.1"/>
    <property type="molecule type" value="Genomic_DNA"/>
</dbReference>
<proteinExistence type="predicted"/>
<dbReference type="Proteomes" id="UP000244005">
    <property type="component" value="Unassembled WGS sequence"/>
</dbReference>